<sequence length="284" mass="31065">MDDTRLVVVTGATGRQGGAVARHLLAAGWRVRALTRNPSSPASSRLAAAGAEVVRADLASPDPSAFVGAHGVFSVQNPMISGLDQEVHQGRAVGDAAAAAGVRHVVYASAGPGVPDTGVRQWDNKLVVRAHLESLGLPLTVLRPMAFMELMTDKDFYPSVSMWHLMPKLIGDDRPLPWFCADDVGAVAAKVFADPNRFVGVELPLGADVRTIGECRELWRETHGRAPRGFPMPIWLFHRFVGDDLTRMWRWLRTHPVAFDLAVTRAIVPSARTVREWLVQRTYP</sequence>
<dbReference type="RefSeq" id="WP_166055321.1">
    <property type="nucleotide sequence ID" value="NZ_JAAMPJ010000019.1"/>
</dbReference>
<dbReference type="InterPro" id="IPR008030">
    <property type="entry name" value="NmrA-like"/>
</dbReference>
<comment type="caution">
    <text evidence="4">The sequence shown here is derived from an EMBL/GenBank/DDBJ whole genome shotgun (WGS) entry which is preliminary data.</text>
</comment>
<organism evidence="4 5">
    <name type="scientific">Lentzea alba</name>
    <dbReference type="NCBI Taxonomy" id="2714351"/>
    <lineage>
        <taxon>Bacteria</taxon>
        <taxon>Bacillati</taxon>
        <taxon>Actinomycetota</taxon>
        <taxon>Actinomycetes</taxon>
        <taxon>Pseudonocardiales</taxon>
        <taxon>Pseudonocardiaceae</taxon>
        <taxon>Lentzea</taxon>
    </lineage>
</organism>
<dbReference type="Proteomes" id="UP000481360">
    <property type="component" value="Unassembled WGS sequence"/>
</dbReference>
<evidence type="ECO:0000313" key="4">
    <source>
        <dbReference type="EMBL" id="NGY66008.1"/>
    </source>
</evidence>
<dbReference type="PANTHER" id="PTHR42748:SF7">
    <property type="entry name" value="NMRA LIKE REDOX SENSOR 1-RELATED"/>
    <property type="match status" value="1"/>
</dbReference>
<dbReference type="EMBL" id="JAAMPJ010000019">
    <property type="protein sequence ID" value="NGY66008.1"/>
    <property type="molecule type" value="Genomic_DNA"/>
</dbReference>
<dbReference type="InterPro" id="IPR051164">
    <property type="entry name" value="NmrA-like_oxidored"/>
</dbReference>
<dbReference type="SUPFAM" id="SSF51735">
    <property type="entry name" value="NAD(P)-binding Rossmann-fold domains"/>
    <property type="match status" value="1"/>
</dbReference>
<name>A0A7C9RYD0_9PSEU</name>
<reference evidence="4 5" key="1">
    <citation type="submission" date="2020-03" db="EMBL/GenBank/DDBJ databases">
        <title>Isolation and identification of active actinomycetes.</title>
        <authorList>
            <person name="Sun X."/>
        </authorList>
    </citation>
    <scope>NUCLEOTIDE SEQUENCE [LARGE SCALE GENOMIC DNA]</scope>
    <source>
        <strain evidence="4 5">NEAU-D13</strain>
    </source>
</reference>
<dbReference type="InterPro" id="IPR036291">
    <property type="entry name" value="NAD(P)-bd_dom_sf"/>
</dbReference>
<gene>
    <name evidence="4" type="ORF">G7043_44695</name>
</gene>
<dbReference type="Pfam" id="PF05368">
    <property type="entry name" value="NmrA"/>
    <property type="match status" value="1"/>
</dbReference>
<evidence type="ECO:0000256" key="1">
    <source>
        <dbReference type="ARBA" id="ARBA00006328"/>
    </source>
</evidence>
<evidence type="ECO:0000259" key="3">
    <source>
        <dbReference type="Pfam" id="PF05368"/>
    </source>
</evidence>
<comment type="similarity">
    <text evidence="1">Belongs to the NmrA-type oxidoreductase family.</text>
</comment>
<evidence type="ECO:0000256" key="2">
    <source>
        <dbReference type="ARBA" id="ARBA00022857"/>
    </source>
</evidence>
<proteinExistence type="inferred from homology"/>
<accession>A0A7C9RYD0</accession>
<dbReference type="PANTHER" id="PTHR42748">
    <property type="entry name" value="NITROGEN METABOLITE REPRESSION PROTEIN NMRA FAMILY MEMBER"/>
    <property type="match status" value="1"/>
</dbReference>
<protein>
    <submittedName>
        <fullName evidence="4">NmrA family NAD(P)-binding protein</fullName>
    </submittedName>
</protein>
<evidence type="ECO:0000313" key="5">
    <source>
        <dbReference type="Proteomes" id="UP000481360"/>
    </source>
</evidence>
<keyword evidence="5" id="KW-1185">Reference proteome</keyword>
<dbReference type="Gene3D" id="3.40.50.720">
    <property type="entry name" value="NAD(P)-binding Rossmann-like Domain"/>
    <property type="match status" value="1"/>
</dbReference>
<keyword evidence="2" id="KW-0521">NADP</keyword>
<feature type="domain" description="NmrA-like" evidence="3">
    <location>
        <begin position="4"/>
        <end position="255"/>
    </location>
</feature>
<dbReference type="Gene3D" id="3.90.25.10">
    <property type="entry name" value="UDP-galactose 4-epimerase, domain 1"/>
    <property type="match status" value="1"/>
</dbReference>
<dbReference type="AlphaFoldDB" id="A0A7C9RYD0"/>